<feature type="binding site" evidence="8">
    <location>
        <position position="225"/>
    </location>
    <ligand>
        <name>substrate</name>
    </ligand>
</feature>
<keyword evidence="6" id="KW-0961">Cell wall biogenesis/degradation</keyword>
<evidence type="ECO:0000256" key="9">
    <source>
        <dbReference type="RuleBase" id="RU004016"/>
    </source>
</evidence>
<feature type="active site" description="Proton acceptor" evidence="7">
    <location>
        <position position="65"/>
    </location>
</feature>
<name>A0A161JJA7_9GAMM</name>
<dbReference type="InterPro" id="IPR012338">
    <property type="entry name" value="Beta-lactam/transpept-like"/>
</dbReference>
<sequence length="336" mass="36142">MSVLRFPASSPRAWPAWLARATILALALVGVAHAEETSVIIDGTTGLVLSEHHADDPHAPASLTKMMTMYLAFEALRDGRLKMTDKMRVSAHAAGMEPTKLGLRAGQTITVHDAILGMITKSANDAATVVAERLGKGSEARFVDAMNAQALLLGMSHTHFTNASGLPGGDETTTARDMSRLAMALYRDFPARAKLFATTRFRFRGRLVRGHNHLMAHYPGMDGLKTGYTNAAGYNLASTAVRNGHRLFGVVLGGDTWRARDHRMAELLDRGFADRAREAAVFASAPHPQRHGLAHRVLSALSPIGTAEAETLRPPPLQVAMPPATEPVKAQLAPAR</sequence>
<dbReference type="PRINTS" id="PR00725">
    <property type="entry name" value="DADACBPTASE1"/>
</dbReference>
<evidence type="ECO:0000313" key="13">
    <source>
        <dbReference type="Proteomes" id="UP000077255"/>
    </source>
</evidence>
<evidence type="ECO:0000256" key="5">
    <source>
        <dbReference type="ARBA" id="ARBA00022984"/>
    </source>
</evidence>
<keyword evidence="12" id="KW-0645">Protease</keyword>
<evidence type="ECO:0000259" key="11">
    <source>
        <dbReference type="Pfam" id="PF00768"/>
    </source>
</evidence>
<evidence type="ECO:0000256" key="3">
    <source>
        <dbReference type="ARBA" id="ARBA00022801"/>
    </source>
</evidence>
<dbReference type="GO" id="GO:0008360">
    <property type="term" value="P:regulation of cell shape"/>
    <property type="evidence" value="ECO:0007669"/>
    <property type="project" value="UniProtKB-KW"/>
</dbReference>
<evidence type="ECO:0000256" key="1">
    <source>
        <dbReference type="ARBA" id="ARBA00007164"/>
    </source>
</evidence>
<dbReference type="PANTHER" id="PTHR21581:SF6">
    <property type="entry name" value="TRAFFICKING PROTEIN PARTICLE COMPLEX SUBUNIT 12"/>
    <property type="match status" value="1"/>
</dbReference>
<keyword evidence="13" id="KW-1185">Reference proteome</keyword>
<organism evidence="12 13">
    <name type="scientific">Dyella thiooxydans</name>
    <dbReference type="NCBI Taxonomy" id="445710"/>
    <lineage>
        <taxon>Bacteria</taxon>
        <taxon>Pseudomonadati</taxon>
        <taxon>Pseudomonadota</taxon>
        <taxon>Gammaproteobacteria</taxon>
        <taxon>Lysobacterales</taxon>
        <taxon>Rhodanobacteraceae</taxon>
        <taxon>Dyella</taxon>
    </lineage>
</organism>
<evidence type="ECO:0000256" key="7">
    <source>
        <dbReference type="PIRSR" id="PIRSR618044-1"/>
    </source>
</evidence>
<dbReference type="PATRIC" id="fig|445710.3.peg.2309"/>
<keyword evidence="12" id="KW-0121">Carboxypeptidase</keyword>
<keyword evidence="4" id="KW-0133">Cell shape</keyword>
<dbReference type="InterPro" id="IPR018044">
    <property type="entry name" value="Peptidase_S11"/>
</dbReference>
<feature type="chain" id="PRO_5007823535" evidence="10">
    <location>
        <begin position="35"/>
        <end position="336"/>
    </location>
</feature>
<dbReference type="KEGG" id="dtx:ATSB10_23150"/>
<dbReference type="GO" id="GO:0071555">
    <property type="term" value="P:cell wall organization"/>
    <property type="evidence" value="ECO:0007669"/>
    <property type="project" value="UniProtKB-KW"/>
</dbReference>
<feature type="signal peptide" evidence="10">
    <location>
        <begin position="1"/>
        <end position="34"/>
    </location>
</feature>
<keyword evidence="3 12" id="KW-0378">Hydrolase</keyword>
<dbReference type="OrthoDB" id="9795979at2"/>
<dbReference type="Proteomes" id="UP000077255">
    <property type="component" value="Chromosome"/>
</dbReference>
<dbReference type="AlphaFoldDB" id="A0A161JJA7"/>
<gene>
    <name evidence="12" type="ORF">ATSB10_23150</name>
</gene>
<keyword evidence="2 10" id="KW-0732">Signal</keyword>
<proteinExistence type="inferred from homology"/>
<dbReference type="PANTHER" id="PTHR21581">
    <property type="entry name" value="D-ALANYL-D-ALANINE CARBOXYPEPTIDASE"/>
    <property type="match status" value="1"/>
</dbReference>
<evidence type="ECO:0000256" key="10">
    <source>
        <dbReference type="SAM" id="SignalP"/>
    </source>
</evidence>
<comment type="similarity">
    <text evidence="1 9">Belongs to the peptidase S11 family.</text>
</comment>
<dbReference type="GO" id="GO:0006508">
    <property type="term" value="P:proteolysis"/>
    <property type="evidence" value="ECO:0007669"/>
    <property type="project" value="InterPro"/>
</dbReference>
<dbReference type="GO" id="GO:0009002">
    <property type="term" value="F:serine-type D-Ala-D-Ala carboxypeptidase activity"/>
    <property type="evidence" value="ECO:0007669"/>
    <property type="project" value="UniProtKB-EC"/>
</dbReference>
<evidence type="ECO:0000256" key="2">
    <source>
        <dbReference type="ARBA" id="ARBA00022729"/>
    </source>
</evidence>
<feature type="active site" evidence="7">
    <location>
        <position position="122"/>
    </location>
</feature>
<dbReference type="STRING" id="445710.ATSB10_23150"/>
<dbReference type="RefSeq" id="WP_063672915.1">
    <property type="nucleotide sequence ID" value="NZ_CP014841.1"/>
</dbReference>
<dbReference type="Gene3D" id="3.40.710.10">
    <property type="entry name" value="DD-peptidase/beta-lactamase superfamily"/>
    <property type="match status" value="1"/>
</dbReference>
<feature type="active site" description="Acyl-ester intermediate" evidence="7">
    <location>
        <position position="62"/>
    </location>
</feature>
<protein>
    <submittedName>
        <fullName evidence="12">Serine-type D-Ala-D-Ala carboxypeptidase</fullName>
        <ecNumber evidence="12">3.4.16.4</ecNumber>
    </submittedName>
</protein>
<feature type="domain" description="Peptidase S11 D-alanyl-D-alanine carboxypeptidase A N-terminal" evidence="11">
    <location>
        <begin position="34"/>
        <end position="255"/>
    </location>
</feature>
<dbReference type="SUPFAM" id="SSF56601">
    <property type="entry name" value="beta-lactamase/transpeptidase-like"/>
    <property type="match status" value="1"/>
</dbReference>
<dbReference type="InterPro" id="IPR001967">
    <property type="entry name" value="Peptidase_S11_N"/>
</dbReference>
<reference evidence="12 13" key="1">
    <citation type="submission" date="2016-02" db="EMBL/GenBank/DDBJ databases">
        <title>Complete genome sequencing and analysis of ATSB10, Dyella thiooxydans isolated from rhizosphere soil of sunflower (Helianthus annuus L.).</title>
        <authorList>
            <person name="Lee Y."/>
            <person name="Hwangbo K."/>
            <person name="Chung H."/>
            <person name="Yoo J."/>
            <person name="Kim K.Y."/>
            <person name="Sa T.M."/>
            <person name="Um Y."/>
            <person name="Madhaiyan M."/>
        </authorList>
    </citation>
    <scope>NUCLEOTIDE SEQUENCE [LARGE SCALE GENOMIC DNA]</scope>
    <source>
        <strain evidence="12 13">ATSB10</strain>
    </source>
</reference>
<dbReference type="EMBL" id="CP014841">
    <property type="protein sequence ID" value="AND69769.1"/>
    <property type="molecule type" value="Genomic_DNA"/>
</dbReference>
<accession>A0A161JJA7</accession>
<evidence type="ECO:0000256" key="8">
    <source>
        <dbReference type="PIRSR" id="PIRSR618044-2"/>
    </source>
</evidence>
<evidence type="ECO:0000256" key="4">
    <source>
        <dbReference type="ARBA" id="ARBA00022960"/>
    </source>
</evidence>
<dbReference type="GO" id="GO:0009252">
    <property type="term" value="P:peptidoglycan biosynthetic process"/>
    <property type="evidence" value="ECO:0007669"/>
    <property type="project" value="UniProtKB-KW"/>
</dbReference>
<dbReference type="Pfam" id="PF00768">
    <property type="entry name" value="Peptidase_S11"/>
    <property type="match status" value="1"/>
</dbReference>
<evidence type="ECO:0000313" key="12">
    <source>
        <dbReference type="EMBL" id="AND69769.1"/>
    </source>
</evidence>
<keyword evidence="5" id="KW-0573">Peptidoglycan synthesis</keyword>
<evidence type="ECO:0000256" key="6">
    <source>
        <dbReference type="ARBA" id="ARBA00023316"/>
    </source>
</evidence>
<dbReference type="EC" id="3.4.16.4" evidence="12"/>